<dbReference type="Pfam" id="PF09186">
    <property type="entry name" value="DUF1949"/>
    <property type="match status" value="1"/>
</dbReference>
<dbReference type="InterPro" id="IPR020568">
    <property type="entry name" value="Ribosomal_Su5_D2-typ_SF"/>
</dbReference>
<dbReference type="PROSITE" id="PS00910">
    <property type="entry name" value="UPF0029"/>
    <property type="match status" value="1"/>
</dbReference>
<sequence>MTEPGLFIPRGPAAAELRFKNSRFIGHAVPCPCPADGDALLARLRREHDRADHHVFAWRTRDARTGRITHRFDDDGEPGGTAGRPVLQLLEAQRVVNGAIVVVRYFGGIKLGAGGLVRAYAATAGAALQAAGLEPLILTRRMGIEVDYAQLSAVTALLEREGLAIRERGFAGVPRLLVDVPVDRWAGLAAELREATAGRARLHEAAEA</sequence>
<comment type="similarity">
    <text evidence="1">Belongs to the IMPACT family.</text>
</comment>
<evidence type="ECO:0000313" key="5">
    <source>
        <dbReference type="Proteomes" id="UP000748308"/>
    </source>
</evidence>
<dbReference type="Gene3D" id="3.30.70.240">
    <property type="match status" value="1"/>
</dbReference>
<dbReference type="InterPro" id="IPR036956">
    <property type="entry name" value="Impact_N_sf"/>
</dbReference>
<dbReference type="PANTHER" id="PTHR16301:SF20">
    <property type="entry name" value="IMPACT FAMILY MEMBER YIGZ"/>
    <property type="match status" value="1"/>
</dbReference>
<accession>A0A937XDY9</accession>
<protein>
    <submittedName>
        <fullName evidence="4">YigZ family protein</fullName>
    </submittedName>
</protein>
<dbReference type="AlphaFoldDB" id="A0A937XDY9"/>
<dbReference type="InterPro" id="IPR001498">
    <property type="entry name" value="Impact_N"/>
</dbReference>
<dbReference type="InterPro" id="IPR015269">
    <property type="entry name" value="UPF0029_Impact_C"/>
</dbReference>
<dbReference type="InterPro" id="IPR020569">
    <property type="entry name" value="UPF0029_Impact_CS"/>
</dbReference>
<comment type="caution">
    <text evidence="4">The sequence shown here is derived from an EMBL/GenBank/DDBJ whole genome shotgun (WGS) entry which is preliminary data.</text>
</comment>
<name>A0A937XDY9_UNCEI</name>
<dbReference type="SUPFAM" id="SSF54211">
    <property type="entry name" value="Ribosomal protein S5 domain 2-like"/>
    <property type="match status" value="1"/>
</dbReference>
<proteinExistence type="inferred from homology"/>
<evidence type="ECO:0000259" key="2">
    <source>
        <dbReference type="Pfam" id="PF01205"/>
    </source>
</evidence>
<reference evidence="4" key="1">
    <citation type="submission" date="2019-03" db="EMBL/GenBank/DDBJ databases">
        <title>Lake Tanganyika Metagenome-Assembled Genomes (MAGs).</title>
        <authorList>
            <person name="Tran P."/>
        </authorList>
    </citation>
    <scope>NUCLEOTIDE SEQUENCE</scope>
    <source>
        <strain evidence="4">M_DeepCast_400m_m2_100</strain>
    </source>
</reference>
<evidence type="ECO:0000256" key="1">
    <source>
        <dbReference type="ARBA" id="ARBA00007665"/>
    </source>
</evidence>
<dbReference type="Pfam" id="PF01205">
    <property type="entry name" value="Impact_N"/>
    <property type="match status" value="1"/>
</dbReference>
<feature type="domain" description="Impact N-terminal" evidence="2">
    <location>
        <begin position="20"/>
        <end position="128"/>
    </location>
</feature>
<dbReference type="SUPFAM" id="SSF54980">
    <property type="entry name" value="EF-G C-terminal domain-like"/>
    <property type="match status" value="1"/>
</dbReference>
<dbReference type="PANTHER" id="PTHR16301">
    <property type="entry name" value="IMPACT-RELATED"/>
    <property type="match status" value="1"/>
</dbReference>
<dbReference type="GO" id="GO:0005737">
    <property type="term" value="C:cytoplasm"/>
    <property type="evidence" value="ECO:0007669"/>
    <property type="project" value="TreeGrafter"/>
</dbReference>
<dbReference type="Proteomes" id="UP000748308">
    <property type="component" value="Unassembled WGS sequence"/>
</dbReference>
<dbReference type="InterPro" id="IPR023582">
    <property type="entry name" value="Impact"/>
</dbReference>
<dbReference type="EMBL" id="VGIY01000282">
    <property type="protein sequence ID" value="MBM3318178.1"/>
    <property type="molecule type" value="Genomic_DNA"/>
</dbReference>
<evidence type="ECO:0000313" key="4">
    <source>
        <dbReference type="EMBL" id="MBM3318178.1"/>
    </source>
</evidence>
<dbReference type="GO" id="GO:0006446">
    <property type="term" value="P:regulation of translational initiation"/>
    <property type="evidence" value="ECO:0007669"/>
    <property type="project" value="TreeGrafter"/>
</dbReference>
<organism evidence="4 5">
    <name type="scientific">Eiseniibacteriota bacterium</name>
    <dbReference type="NCBI Taxonomy" id="2212470"/>
    <lineage>
        <taxon>Bacteria</taxon>
        <taxon>Candidatus Eiseniibacteriota</taxon>
    </lineage>
</organism>
<feature type="domain" description="UPF0029" evidence="3">
    <location>
        <begin position="144"/>
        <end position="199"/>
    </location>
</feature>
<evidence type="ECO:0000259" key="3">
    <source>
        <dbReference type="Pfam" id="PF09186"/>
    </source>
</evidence>
<dbReference type="Gene3D" id="3.30.230.30">
    <property type="entry name" value="Impact, N-terminal domain"/>
    <property type="match status" value="1"/>
</dbReference>
<dbReference type="InterPro" id="IPR035647">
    <property type="entry name" value="EFG_III/V"/>
</dbReference>
<gene>
    <name evidence="4" type="ORF">FJY75_10060</name>
</gene>